<evidence type="ECO:0000313" key="2">
    <source>
        <dbReference type="Proteomes" id="UP000077173"/>
    </source>
</evidence>
<gene>
    <name evidence="1" type="ORF">AXW67_00630</name>
</gene>
<organism evidence="1 2">
    <name type="scientific">Bradyrhizobium neotropicale</name>
    <dbReference type="NCBI Taxonomy" id="1497615"/>
    <lineage>
        <taxon>Bacteria</taxon>
        <taxon>Pseudomonadati</taxon>
        <taxon>Pseudomonadota</taxon>
        <taxon>Alphaproteobacteria</taxon>
        <taxon>Hyphomicrobiales</taxon>
        <taxon>Nitrobacteraceae</taxon>
        <taxon>Bradyrhizobium</taxon>
    </lineage>
</organism>
<dbReference type="AlphaFoldDB" id="A0A176Z2N1"/>
<dbReference type="Proteomes" id="UP000077173">
    <property type="component" value="Unassembled WGS sequence"/>
</dbReference>
<reference evidence="1 2" key="1">
    <citation type="submission" date="2016-02" db="EMBL/GenBank/DDBJ databases">
        <title>Draft genome sequence of the strain BR 10247T Bradyrhizobium neotropicale isolated from nodules of Centrolobium paraense.</title>
        <authorList>
            <person name="Simoes-Araujo J.L."/>
            <person name="Barauna A.C."/>
            <person name="Silva K."/>
            <person name="Zilli J.E."/>
        </authorList>
    </citation>
    <scope>NUCLEOTIDE SEQUENCE [LARGE SCALE GENOMIC DNA]</scope>
    <source>
        <strain evidence="1 2">BR 10247</strain>
    </source>
</reference>
<proteinExistence type="predicted"/>
<name>A0A176Z2N1_9BRAD</name>
<keyword evidence="2" id="KW-1185">Reference proteome</keyword>
<dbReference type="GeneID" id="32581735"/>
<protein>
    <recommendedName>
        <fullName evidence="3">Restriction endonuclease</fullName>
    </recommendedName>
</protein>
<evidence type="ECO:0008006" key="3">
    <source>
        <dbReference type="Google" id="ProtNLM"/>
    </source>
</evidence>
<evidence type="ECO:0000313" key="1">
    <source>
        <dbReference type="EMBL" id="OAF14135.1"/>
    </source>
</evidence>
<accession>A0A176Z2N1</accession>
<dbReference type="EMBL" id="LSEF01000071">
    <property type="protein sequence ID" value="OAF14135.1"/>
    <property type="molecule type" value="Genomic_DNA"/>
</dbReference>
<dbReference type="RefSeq" id="WP_063679822.1">
    <property type="nucleotide sequence ID" value="NZ_LSEF01000071.1"/>
</dbReference>
<sequence>MKYGSIEYQYAAPIARSLVEDAEFRRWVLSKSKFSSSSDARILHKEMQAYRKNPTAEWWRFYFTEGCRCLGCSGKETDILAMFEDDGGSRRFAIHFEIKQPKDKFKADGVQARGYPLRAECWVDKPPPKVLPHHDASTGIFFSEGKRAEYAPHLDNFQTKITFEEIEREFPHLAEWAR</sequence>
<comment type="caution">
    <text evidence="1">The sequence shown here is derived from an EMBL/GenBank/DDBJ whole genome shotgun (WGS) entry which is preliminary data.</text>
</comment>